<evidence type="ECO:0008006" key="3">
    <source>
        <dbReference type="Google" id="ProtNLM"/>
    </source>
</evidence>
<dbReference type="Gene3D" id="3.20.20.140">
    <property type="entry name" value="Metal-dependent hydrolases"/>
    <property type="match status" value="1"/>
</dbReference>
<dbReference type="EMBL" id="WCTJ01000051">
    <property type="protein sequence ID" value="KAB4247150.1"/>
    <property type="molecule type" value="Genomic_DNA"/>
</dbReference>
<reference evidence="1 2" key="1">
    <citation type="journal article" date="2019" name="Nat. Med.">
        <title>A library of human gut bacterial isolates paired with longitudinal multiomics data enables mechanistic microbiome research.</title>
        <authorList>
            <person name="Poyet M."/>
            <person name="Groussin M."/>
            <person name="Gibbons S.M."/>
            <person name="Avila-Pacheco J."/>
            <person name="Jiang X."/>
            <person name="Kearney S.M."/>
            <person name="Perrotta A.R."/>
            <person name="Berdy B."/>
            <person name="Zhao S."/>
            <person name="Lieberman T.D."/>
            <person name="Swanson P.K."/>
            <person name="Smith M."/>
            <person name="Roesemann S."/>
            <person name="Alexander J.E."/>
            <person name="Rich S.A."/>
            <person name="Livny J."/>
            <person name="Vlamakis H."/>
            <person name="Clish C."/>
            <person name="Bullock K."/>
            <person name="Deik A."/>
            <person name="Scott J."/>
            <person name="Pierce K.A."/>
            <person name="Xavier R.J."/>
            <person name="Alm E.J."/>
        </authorList>
    </citation>
    <scope>NUCLEOTIDE SEQUENCE [LARGE SCALE GENOMIC DNA]</scope>
    <source>
        <strain evidence="1 2">BIOML-A3</strain>
    </source>
</reference>
<gene>
    <name evidence="1" type="ORF">GAP48_20320</name>
</gene>
<protein>
    <recommendedName>
        <fullName evidence="3">Histidinol-phosphatase</fullName>
    </recommendedName>
</protein>
<dbReference type="InterPro" id="IPR016195">
    <property type="entry name" value="Pol/histidinol_Pase-like"/>
</dbReference>
<dbReference type="InterPro" id="IPR027417">
    <property type="entry name" value="P-loop_NTPase"/>
</dbReference>
<proteinExistence type="predicted"/>
<dbReference type="AlphaFoldDB" id="A0A6I0LPQ1"/>
<organism evidence="1 2">
    <name type="scientific">Bacteroides uniformis</name>
    <dbReference type="NCBI Taxonomy" id="820"/>
    <lineage>
        <taxon>Bacteria</taxon>
        <taxon>Pseudomonadati</taxon>
        <taxon>Bacteroidota</taxon>
        <taxon>Bacteroidia</taxon>
        <taxon>Bacteroidales</taxon>
        <taxon>Bacteroidaceae</taxon>
        <taxon>Bacteroides</taxon>
    </lineage>
</organism>
<name>A0A6I0LPQ1_BACUN</name>
<dbReference type="Proteomes" id="UP000487989">
    <property type="component" value="Unassembled WGS sequence"/>
</dbReference>
<dbReference type="SUPFAM" id="SSF52540">
    <property type="entry name" value="P-loop containing nucleoside triphosphate hydrolases"/>
    <property type="match status" value="1"/>
</dbReference>
<sequence>MKKIDLHIHTVKSISDADFNFSLIRLQEYVNAMNLDCIAITNHNLFDITQFREITTLLNNIVVFPGIEINLCGGHLLLISDSSNLEEFSKRADCVKNKITLATDSLSYEEFINIYPDYEKYLLIPHYDKTPSLSFETIKLFGDNIFTGEVSSPKKFIYAIKRNEIVPVLFSDCRLEALTTFSSKQTFLDIGDITLRALKAALHDKNKVSLTEEGGHDLISINNGEIKISTGLNVILGKRSSGKTYTLNLLESIYGKNNITYIKQFQLLNLKENEQKRLFDEMMTFQKSSLFEEYICEFKSVLDDILKNSTEREDETALENYVSSLLKYAQEEGLKDVYSNCALYNESLYSIVDNNELKRLIENIRNILDNETFKDIIDLHISRDGLKALYIKLIHIEIENISRNKRKSITNELTSEIQNQLRFNSSAGRISDIDFYKIAISQMKRKKFIEVCTKLKTEKIINECYHSKFHIVAKKRLFVNATDLSKNYPKRQSFVSSFIHYKNPLEYIEALEAAGVNKDEIYKLFITIDYDVLNEYGLPVSGGERSEFNLIQAIRDARNYDMLLVDEPESSFDNVFLKENINIMLKEMSREMPVIIVTHNSTIGASIQPDYIIYTERTIENNKPIFKIYYGHPNDKHLQSHINESKQNFLIQINSLEAGKDAYNERKQNYANLEN</sequence>
<comment type="caution">
    <text evidence="1">The sequence shown here is derived from an EMBL/GenBank/DDBJ whole genome shotgun (WGS) entry which is preliminary data.</text>
</comment>
<accession>A0A6I0LPQ1</accession>
<evidence type="ECO:0000313" key="2">
    <source>
        <dbReference type="Proteomes" id="UP000487989"/>
    </source>
</evidence>
<dbReference type="Gene3D" id="3.40.50.300">
    <property type="entry name" value="P-loop containing nucleotide triphosphate hydrolases"/>
    <property type="match status" value="1"/>
</dbReference>
<dbReference type="SUPFAM" id="SSF89550">
    <property type="entry name" value="PHP domain-like"/>
    <property type="match status" value="1"/>
</dbReference>
<evidence type="ECO:0000313" key="1">
    <source>
        <dbReference type="EMBL" id="KAB4247150.1"/>
    </source>
</evidence>
<dbReference type="RefSeq" id="WP_151882005.1">
    <property type="nucleotide sequence ID" value="NZ_WCTH01000011.1"/>
</dbReference>